<dbReference type="GO" id="GO:0003729">
    <property type="term" value="F:mRNA binding"/>
    <property type="evidence" value="ECO:0007669"/>
    <property type="project" value="TreeGrafter"/>
</dbReference>
<evidence type="ECO:0000256" key="1">
    <source>
        <dbReference type="ARBA" id="ARBA00007197"/>
    </source>
</evidence>
<dbReference type="InterPro" id="IPR008932">
    <property type="entry name" value="Ribosomal_bL12_oligo"/>
</dbReference>
<evidence type="ECO:0000256" key="2">
    <source>
        <dbReference type="ARBA" id="ARBA00022980"/>
    </source>
</evidence>
<dbReference type="Gene3D" id="3.30.1390.10">
    <property type="match status" value="1"/>
</dbReference>
<dbReference type="InterPro" id="IPR000206">
    <property type="entry name" value="Ribosomal_bL12"/>
</dbReference>
<comment type="similarity">
    <text evidence="1 4">Belongs to the bacterial ribosomal protein bL12 family.</text>
</comment>
<dbReference type="EMBL" id="CP024798">
    <property type="protein sequence ID" value="ATX33411.1"/>
    <property type="molecule type" value="Genomic_DNA"/>
</dbReference>
<proteinExistence type="inferred from homology"/>
<dbReference type="Pfam" id="PF00542">
    <property type="entry name" value="Ribosomal_L12"/>
    <property type="match status" value="1"/>
</dbReference>
<gene>
    <name evidence="4" type="primary">rplL</name>
    <name evidence="7" type="ORF">CUN91_00370</name>
</gene>
<reference evidence="7 8" key="1">
    <citation type="submission" date="2017-11" db="EMBL/GenBank/DDBJ databases">
        <title>The genome sequence of Candidatus Carsonella ruddii from the psyllid Bactericera trigonica.</title>
        <authorList>
            <person name="Katsir L."/>
            <person name="Zhepu R."/>
            <person name="Piasezky A."/>
            <person name="Jong J."/>
            <person name="Sela N."/>
            <person name="Freilich S."/>
            <person name="Bahar O."/>
        </authorList>
    </citation>
    <scope>NUCLEOTIDE SEQUENCE [LARGE SCALE GENOMIC DNA]</scope>
    <source>
        <strain evidence="7 8">BT</strain>
    </source>
</reference>
<name>A0A2K8K8Q8_CARRU</name>
<dbReference type="GO" id="GO:0022625">
    <property type="term" value="C:cytosolic large ribosomal subunit"/>
    <property type="evidence" value="ECO:0007669"/>
    <property type="project" value="TreeGrafter"/>
</dbReference>
<dbReference type="SUPFAM" id="SSF54736">
    <property type="entry name" value="ClpS-like"/>
    <property type="match status" value="1"/>
</dbReference>
<keyword evidence="3 4" id="KW-0687">Ribonucleoprotein</keyword>
<dbReference type="PANTHER" id="PTHR45987:SF4">
    <property type="entry name" value="LARGE RIBOSOMAL SUBUNIT PROTEIN BL12M"/>
    <property type="match status" value="1"/>
</dbReference>
<dbReference type="HAMAP" id="MF_00368">
    <property type="entry name" value="Ribosomal_bL12"/>
    <property type="match status" value="1"/>
</dbReference>
<evidence type="ECO:0000259" key="6">
    <source>
        <dbReference type="Pfam" id="PF16320"/>
    </source>
</evidence>
<dbReference type="Proteomes" id="UP000230531">
    <property type="component" value="Chromosome"/>
</dbReference>
<feature type="domain" description="Large ribosomal subunit protein bL12 C-terminal" evidence="5">
    <location>
        <begin position="48"/>
        <end position="114"/>
    </location>
</feature>
<dbReference type="RefSeq" id="WP_157801612.1">
    <property type="nucleotide sequence ID" value="NZ_CP024798.1"/>
</dbReference>
<evidence type="ECO:0000259" key="5">
    <source>
        <dbReference type="Pfam" id="PF00542"/>
    </source>
</evidence>
<feature type="domain" description="Large ribosomal subunit protein bL12 oligomerization" evidence="6">
    <location>
        <begin position="6"/>
        <end position="34"/>
    </location>
</feature>
<protein>
    <recommendedName>
        <fullName evidence="4">Large ribosomal subunit protein bL12</fullName>
    </recommendedName>
</protein>
<dbReference type="OrthoDB" id="6183296at2"/>
<organism evidence="7 8">
    <name type="scientific">Carsonella ruddii</name>
    <dbReference type="NCBI Taxonomy" id="114186"/>
    <lineage>
        <taxon>Bacteria</taxon>
        <taxon>Pseudomonadati</taxon>
        <taxon>Pseudomonadota</taxon>
        <taxon>Gammaproteobacteria</taxon>
        <taxon>Oceanospirillales</taxon>
        <taxon>Halomonadaceae</taxon>
        <taxon>Zymobacter group</taxon>
        <taxon>Candidatus Carsonella</taxon>
    </lineage>
</organism>
<dbReference type="InterPro" id="IPR013823">
    <property type="entry name" value="Ribosomal_bL12_C"/>
</dbReference>
<comment type="subunit">
    <text evidence="4">Homodimer. Part of the ribosomal stalk of the 50S ribosomal subunit. Forms a multimeric L10(L12)X complex, where L10 forms an elongated spine to which 2 to 4 L12 dimers bind in a sequential fashion. Binds GTP-bound translation factors.</text>
</comment>
<keyword evidence="2 4" id="KW-0689">Ribosomal protein</keyword>
<comment type="function">
    <text evidence="4">Forms part of the ribosomal stalk which helps the ribosome interact with GTP-bound translation factors. Is thus essential for accurate translation.</text>
</comment>
<evidence type="ECO:0000313" key="7">
    <source>
        <dbReference type="EMBL" id="ATX33411.1"/>
    </source>
</evidence>
<accession>A0A2K8K8Q8</accession>
<dbReference type="Pfam" id="PF16320">
    <property type="entry name" value="Ribosomal_L12_N"/>
    <property type="match status" value="1"/>
</dbReference>
<sequence length="114" mass="13117">MKNIIIENILDLISKLNLLELSDLIIKIEQKFNLKNENIVENIKKNKFDIFLKEIGDKKINLIKVIKEITNLSLKESKDLVEKKNSLIKSGLDKEQCDEIVKKINSVGGKVEIK</sequence>
<evidence type="ECO:0000256" key="4">
    <source>
        <dbReference type="HAMAP-Rule" id="MF_00368"/>
    </source>
</evidence>
<evidence type="ECO:0000256" key="3">
    <source>
        <dbReference type="ARBA" id="ARBA00023274"/>
    </source>
</evidence>
<evidence type="ECO:0000313" key="8">
    <source>
        <dbReference type="Proteomes" id="UP000230531"/>
    </source>
</evidence>
<dbReference type="PANTHER" id="PTHR45987">
    <property type="entry name" value="39S RIBOSOMAL PROTEIN L12"/>
    <property type="match status" value="1"/>
</dbReference>
<dbReference type="AlphaFoldDB" id="A0A2K8K8Q8"/>
<dbReference type="GO" id="GO:0003735">
    <property type="term" value="F:structural constituent of ribosome"/>
    <property type="evidence" value="ECO:0007669"/>
    <property type="project" value="InterPro"/>
</dbReference>
<dbReference type="CDD" id="cd00387">
    <property type="entry name" value="Ribosomal_L7_L12"/>
    <property type="match status" value="1"/>
</dbReference>
<dbReference type="InterPro" id="IPR036235">
    <property type="entry name" value="Ribosomal_bL12_oligo_N_sf"/>
</dbReference>
<dbReference type="SUPFAM" id="SSF48300">
    <property type="entry name" value="Ribosomal protein L7/12, oligomerisation (N-terminal) domain"/>
    <property type="match status" value="1"/>
</dbReference>
<dbReference type="GO" id="GO:0006412">
    <property type="term" value="P:translation"/>
    <property type="evidence" value="ECO:0007669"/>
    <property type="project" value="UniProtKB-UniRule"/>
</dbReference>
<dbReference type="InterPro" id="IPR014719">
    <property type="entry name" value="Ribosomal_bL12_C/ClpS-like"/>
</dbReference>